<name>A0ABN3X2W1_9ACTN</name>
<gene>
    <name evidence="3" type="ORF">GCM10010446_19870</name>
</gene>
<keyword evidence="4" id="KW-1185">Reference proteome</keyword>
<evidence type="ECO:0000313" key="4">
    <source>
        <dbReference type="Proteomes" id="UP001500403"/>
    </source>
</evidence>
<comment type="caution">
    <text evidence="3">The sequence shown here is derived from an EMBL/GenBank/DDBJ whole genome shotgun (WGS) entry which is preliminary data.</text>
</comment>
<dbReference type="SUPFAM" id="SSF53474">
    <property type="entry name" value="alpha/beta-Hydrolases"/>
    <property type="match status" value="1"/>
</dbReference>
<dbReference type="Gene3D" id="3.40.50.1820">
    <property type="entry name" value="alpha/beta hydrolase"/>
    <property type="match status" value="1"/>
</dbReference>
<keyword evidence="1 3" id="KW-0378">Hydrolase</keyword>
<dbReference type="InterPro" id="IPR050300">
    <property type="entry name" value="GDXG_lipolytic_enzyme"/>
</dbReference>
<dbReference type="RefSeq" id="WP_344493539.1">
    <property type="nucleotide sequence ID" value="NZ_BAAAUD010000020.1"/>
</dbReference>
<evidence type="ECO:0000313" key="3">
    <source>
        <dbReference type="EMBL" id="GAA2934969.1"/>
    </source>
</evidence>
<organism evidence="3 4">
    <name type="scientific">Streptomyces enissocaesilis</name>
    <dbReference type="NCBI Taxonomy" id="332589"/>
    <lineage>
        <taxon>Bacteria</taxon>
        <taxon>Bacillati</taxon>
        <taxon>Actinomycetota</taxon>
        <taxon>Actinomycetes</taxon>
        <taxon>Kitasatosporales</taxon>
        <taxon>Streptomycetaceae</taxon>
        <taxon>Streptomyces</taxon>
        <taxon>Streptomyces rochei group</taxon>
    </lineage>
</organism>
<protein>
    <submittedName>
        <fullName evidence="3">Alpha/beta hydrolase</fullName>
    </submittedName>
</protein>
<dbReference type="EMBL" id="BAAAUD010000020">
    <property type="protein sequence ID" value="GAA2934969.1"/>
    <property type="molecule type" value="Genomic_DNA"/>
</dbReference>
<feature type="domain" description="Alpha/beta hydrolase fold-3" evidence="2">
    <location>
        <begin position="79"/>
        <end position="276"/>
    </location>
</feature>
<evidence type="ECO:0000256" key="1">
    <source>
        <dbReference type="ARBA" id="ARBA00022801"/>
    </source>
</evidence>
<accession>A0ABN3X2W1</accession>
<dbReference type="PANTHER" id="PTHR48081:SF8">
    <property type="entry name" value="ALPHA_BETA HYDROLASE FOLD-3 DOMAIN-CONTAINING PROTEIN-RELATED"/>
    <property type="match status" value="1"/>
</dbReference>
<dbReference type="Pfam" id="PF07859">
    <property type="entry name" value="Abhydrolase_3"/>
    <property type="match status" value="1"/>
</dbReference>
<dbReference type="InterPro" id="IPR029058">
    <property type="entry name" value="AB_hydrolase_fold"/>
</dbReference>
<reference evidence="3 4" key="1">
    <citation type="journal article" date="2019" name="Int. J. Syst. Evol. Microbiol.">
        <title>The Global Catalogue of Microorganisms (GCM) 10K type strain sequencing project: providing services to taxonomists for standard genome sequencing and annotation.</title>
        <authorList>
            <consortium name="The Broad Institute Genomics Platform"/>
            <consortium name="The Broad Institute Genome Sequencing Center for Infectious Disease"/>
            <person name="Wu L."/>
            <person name="Ma J."/>
        </authorList>
    </citation>
    <scope>NUCLEOTIDE SEQUENCE [LARGE SCALE GENOMIC DNA]</scope>
    <source>
        <strain evidence="3 4">JCM 9088</strain>
    </source>
</reference>
<dbReference type="PANTHER" id="PTHR48081">
    <property type="entry name" value="AB HYDROLASE SUPERFAMILY PROTEIN C4A8.06C"/>
    <property type="match status" value="1"/>
</dbReference>
<evidence type="ECO:0000259" key="2">
    <source>
        <dbReference type="Pfam" id="PF07859"/>
    </source>
</evidence>
<proteinExistence type="predicted"/>
<dbReference type="GO" id="GO:0016787">
    <property type="term" value="F:hydrolase activity"/>
    <property type="evidence" value="ECO:0007669"/>
    <property type="project" value="UniProtKB-KW"/>
</dbReference>
<dbReference type="Proteomes" id="UP001500403">
    <property type="component" value="Unassembled WGS sequence"/>
</dbReference>
<dbReference type="InterPro" id="IPR013094">
    <property type="entry name" value="AB_hydrolase_3"/>
</dbReference>
<sequence>MSDTEVRSLNVEFGRLAAARKIMGVRSSTGSLADDRVNAERWIARFGSVDEPDDGATIDAGEHSVIIRPAQEDAARPYVMYIHGGGMVYYSTAVFRPFLRDLANTLHAPVEAFEYPKAPEHTVEEAVERLGKHIAARCRALGDRQLVLAGDSVGGLLSLYLGLRVLPGVFSRIVLIYPVLDLHTERESYRTFGEGHFLDGAAMRLFKSLLNPFFSERAFDPFALPESDLARLPACSIVTAGCDVLRDEGLAWVEHLAGRSAGLRHQHFPDLPHDFCLYAGKLNSARSAVAEIAGTAFHLEEGHVQSLIEFAATAES</sequence>